<dbReference type="AlphaFoldDB" id="A0A0E9UJU9"/>
<dbReference type="EMBL" id="GBXM01042515">
    <property type="protein sequence ID" value="JAH66062.1"/>
    <property type="molecule type" value="Transcribed_RNA"/>
</dbReference>
<accession>A0A0E9UJU9</accession>
<sequence>MFLQKNNTGFVTRADLCFWAYPRCVRC</sequence>
<evidence type="ECO:0000313" key="1">
    <source>
        <dbReference type="EMBL" id="JAH66062.1"/>
    </source>
</evidence>
<name>A0A0E9UJU9_ANGAN</name>
<protein>
    <submittedName>
        <fullName evidence="1">Uncharacterized protein</fullName>
    </submittedName>
</protein>
<reference evidence="1" key="1">
    <citation type="submission" date="2014-11" db="EMBL/GenBank/DDBJ databases">
        <authorList>
            <person name="Amaro Gonzalez C."/>
        </authorList>
    </citation>
    <scope>NUCLEOTIDE SEQUENCE</scope>
</reference>
<organism evidence="1">
    <name type="scientific">Anguilla anguilla</name>
    <name type="common">European freshwater eel</name>
    <name type="synonym">Muraena anguilla</name>
    <dbReference type="NCBI Taxonomy" id="7936"/>
    <lineage>
        <taxon>Eukaryota</taxon>
        <taxon>Metazoa</taxon>
        <taxon>Chordata</taxon>
        <taxon>Craniata</taxon>
        <taxon>Vertebrata</taxon>
        <taxon>Euteleostomi</taxon>
        <taxon>Actinopterygii</taxon>
        <taxon>Neopterygii</taxon>
        <taxon>Teleostei</taxon>
        <taxon>Anguilliformes</taxon>
        <taxon>Anguillidae</taxon>
        <taxon>Anguilla</taxon>
    </lineage>
</organism>
<reference evidence="1" key="2">
    <citation type="journal article" date="2015" name="Fish Shellfish Immunol.">
        <title>Early steps in the European eel (Anguilla anguilla)-Vibrio vulnificus interaction in the gills: Role of the RtxA13 toxin.</title>
        <authorList>
            <person name="Callol A."/>
            <person name="Pajuelo D."/>
            <person name="Ebbesson L."/>
            <person name="Teles M."/>
            <person name="MacKenzie S."/>
            <person name="Amaro C."/>
        </authorList>
    </citation>
    <scope>NUCLEOTIDE SEQUENCE</scope>
</reference>
<proteinExistence type="predicted"/>